<evidence type="ECO:0000313" key="1">
    <source>
        <dbReference type="EMBL" id="MBE0329390.1"/>
    </source>
</evidence>
<sequence length="258" mass="30056">MKKIDKSCPPNTLTQFYASNPAASWDDFRHHLQGDSYDKLKELIFHDQGGLCGYCEDSIIHLDKTKRRVEHFHDKSDKDLTITNWGLDWDNVFGVCLGGSDRGADYLLPKNLSCDSHKERYLKTEDPLGIYINPLEMPSSLIFDLNKSNGFLLPNVKVCQDLEAYIPNNYDNFYDLVDNTIKVLNLNCDRLAKQRLEILYEYNRIIAKARQQGNREIFQQLTERWFHKKWPSFFTVRRCLLGEIAEQYLAENGYSGLN</sequence>
<gene>
    <name evidence="1" type="ORF">IHV20_04355</name>
</gene>
<organism evidence="1 2">
    <name type="scientific">Acinetobacter baumannii</name>
    <dbReference type="NCBI Taxonomy" id="470"/>
    <lineage>
        <taxon>Bacteria</taxon>
        <taxon>Pseudomonadati</taxon>
        <taxon>Pseudomonadota</taxon>
        <taxon>Gammaproteobacteria</taxon>
        <taxon>Moraxellales</taxon>
        <taxon>Moraxellaceae</taxon>
        <taxon>Acinetobacter</taxon>
        <taxon>Acinetobacter calcoaceticus/baumannii complex</taxon>
    </lineage>
</organism>
<comment type="caution">
    <text evidence="1">The sequence shown here is derived from an EMBL/GenBank/DDBJ whole genome shotgun (WGS) entry which is preliminary data.</text>
</comment>
<dbReference type="RefSeq" id="WP_190595786.1">
    <property type="nucleotide sequence ID" value="NZ_JACXKJ010000002.1"/>
</dbReference>
<reference evidence="1" key="1">
    <citation type="submission" date="2020-09" db="EMBL/GenBank/DDBJ databases">
        <title>Distribution of Beta-Lactamase Producing Gram-Negative Bacterial Isolates in Isabela River of Santo Domingo, Dominican Republic.</title>
        <authorList>
            <person name="Calderon V."/>
            <person name="Bonnelly R."/>
            <person name="Del Rosario C."/>
            <person name="Duarte A."/>
            <person name="Barauna R."/>
            <person name="Juca Ramos R.T."/>
            <person name="Perdomo O.P."/>
            <person name="Rodriguez De Francisco L.E."/>
            <person name="Franco De Los Santos E.F."/>
        </authorList>
    </citation>
    <scope>NUCLEOTIDE SEQUENCE</scope>
    <source>
        <strain evidence="1">INTEC_BI15</strain>
    </source>
</reference>
<name>A0AAP1W695_ACIBA</name>
<accession>A0AAP1W695</accession>
<proteinExistence type="predicted"/>
<dbReference type="NCBIfam" id="TIGR02646">
    <property type="entry name" value="retron system putative HNH endonuclease"/>
    <property type="match status" value="1"/>
</dbReference>
<dbReference type="EMBL" id="JACZEI010000003">
    <property type="protein sequence ID" value="MBE0329390.1"/>
    <property type="molecule type" value="Genomic_DNA"/>
</dbReference>
<protein>
    <submittedName>
        <fullName evidence="1">TIGR02646 family protein</fullName>
    </submittedName>
</protein>
<evidence type="ECO:0000313" key="2">
    <source>
        <dbReference type="Proteomes" id="UP000655940"/>
    </source>
</evidence>
<dbReference type="InterPro" id="IPR013467">
    <property type="entry name" value="HNH78-like"/>
</dbReference>
<dbReference type="Proteomes" id="UP000655940">
    <property type="component" value="Unassembled WGS sequence"/>
</dbReference>
<dbReference type="AlphaFoldDB" id="A0AAP1W695"/>